<dbReference type="PRINTS" id="PR00207">
    <property type="entry name" value="FLAGELLIN"/>
</dbReference>
<keyword evidence="6" id="KW-0282">Flagellum</keyword>
<evidence type="ECO:0000256" key="3">
    <source>
        <dbReference type="RuleBase" id="RU362073"/>
    </source>
</evidence>
<protein>
    <recommendedName>
        <fullName evidence="3">Flagellin</fullName>
    </recommendedName>
</protein>
<dbReference type="Pfam" id="PF00700">
    <property type="entry name" value="Flagellin_C"/>
    <property type="match status" value="1"/>
</dbReference>
<keyword evidence="7" id="KW-1185">Reference proteome</keyword>
<dbReference type="PANTHER" id="PTHR42792:SF2">
    <property type="entry name" value="FLAGELLIN"/>
    <property type="match status" value="1"/>
</dbReference>
<dbReference type="InterPro" id="IPR046358">
    <property type="entry name" value="Flagellin_C"/>
</dbReference>
<feature type="domain" description="Flagellin N-terminal" evidence="4">
    <location>
        <begin position="5"/>
        <end position="137"/>
    </location>
</feature>
<evidence type="ECO:0000259" key="4">
    <source>
        <dbReference type="Pfam" id="PF00669"/>
    </source>
</evidence>
<evidence type="ECO:0000256" key="2">
    <source>
        <dbReference type="ARBA" id="ARBA00023143"/>
    </source>
</evidence>
<dbReference type="EMBL" id="JBHRSL010000002">
    <property type="protein sequence ID" value="MFC3051249.1"/>
    <property type="molecule type" value="Genomic_DNA"/>
</dbReference>
<gene>
    <name evidence="6" type="ORF">ACFOKA_04955</name>
</gene>
<evidence type="ECO:0000259" key="5">
    <source>
        <dbReference type="Pfam" id="PF00700"/>
    </source>
</evidence>
<dbReference type="InterPro" id="IPR001492">
    <property type="entry name" value="Flagellin"/>
</dbReference>
<evidence type="ECO:0000313" key="7">
    <source>
        <dbReference type="Proteomes" id="UP001595444"/>
    </source>
</evidence>
<dbReference type="Proteomes" id="UP001595444">
    <property type="component" value="Unassembled WGS sequence"/>
</dbReference>
<evidence type="ECO:0000256" key="1">
    <source>
        <dbReference type="ARBA" id="ARBA00005709"/>
    </source>
</evidence>
<dbReference type="Pfam" id="PF00669">
    <property type="entry name" value="Flagellin_N"/>
    <property type="match status" value="1"/>
</dbReference>
<accession>A0ABV7D2J9</accession>
<comment type="similarity">
    <text evidence="1 3">Belongs to the bacterial flagellin family.</text>
</comment>
<comment type="subcellular location">
    <subcellularLocation>
        <location evidence="3">Secreted</location>
    </subcellularLocation>
    <subcellularLocation>
        <location evidence="3">Bacterial flagellum</location>
    </subcellularLocation>
</comment>
<dbReference type="PANTHER" id="PTHR42792">
    <property type="entry name" value="FLAGELLIN"/>
    <property type="match status" value="1"/>
</dbReference>
<name>A0ABV7D2J9_9PROT</name>
<comment type="function">
    <text evidence="3">Flagellin is the subunit protein which polymerizes to form the filaments of bacterial flagella.</text>
</comment>
<organism evidence="6 7">
    <name type="scientific">Kordiimonas pumila</name>
    <dbReference type="NCBI Taxonomy" id="2161677"/>
    <lineage>
        <taxon>Bacteria</taxon>
        <taxon>Pseudomonadati</taxon>
        <taxon>Pseudomonadota</taxon>
        <taxon>Alphaproteobacteria</taxon>
        <taxon>Kordiimonadales</taxon>
        <taxon>Kordiimonadaceae</taxon>
        <taxon>Kordiimonas</taxon>
    </lineage>
</organism>
<dbReference type="InterPro" id="IPR001029">
    <property type="entry name" value="Flagellin_N"/>
</dbReference>
<feature type="domain" description="Flagellin C-terminal" evidence="5">
    <location>
        <begin position="190"/>
        <end position="274"/>
    </location>
</feature>
<dbReference type="Gene3D" id="1.20.1330.10">
    <property type="entry name" value="f41 fragment of flagellin, N-terminal domain"/>
    <property type="match status" value="1"/>
</dbReference>
<dbReference type="SUPFAM" id="SSF64518">
    <property type="entry name" value="Phase 1 flagellin"/>
    <property type="match status" value="1"/>
</dbReference>
<keyword evidence="6" id="KW-0969">Cilium</keyword>
<sequence length="275" mass="28300">MTFSVNTNAAALSALQNLNKTATSLGKVQTAINTGMKVASSKDNGAVFAIAQSLRADVSGINAATASMDRALSTIDVAIAAGEAVSDLLIEMKEKAVAAKDQGLDTASRTSLNNDFKQLRDQITSIVSNAEFNGTNVVENGGDDIVAITNDDASNTITVQAQDLSLTGSIVSLTAGSSISTQDLASTAVANIESSIQNVNSSLSALGAGARRLDLQRTFVSQLRDTIEVGIGNLVDADMAKASANLQALQVKQQLGLQALGIANQAPQSVLSLFQ</sequence>
<keyword evidence="2 3" id="KW-0975">Bacterial flagellum</keyword>
<keyword evidence="3" id="KW-0964">Secreted</keyword>
<proteinExistence type="inferred from homology"/>
<reference evidence="7" key="1">
    <citation type="journal article" date="2019" name="Int. J. Syst. Evol. Microbiol.">
        <title>The Global Catalogue of Microorganisms (GCM) 10K type strain sequencing project: providing services to taxonomists for standard genome sequencing and annotation.</title>
        <authorList>
            <consortium name="The Broad Institute Genomics Platform"/>
            <consortium name="The Broad Institute Genome Sequencing Center for Infectious Disease"/>
            <person name="Wu L."/>
            <person name="Ma J."/>
        </authorList>
    </citation>
    <scope>NUCLEOTIDE SEQUENCE [LARGE SCALE GENOMIC DNA]</scope>
    <source>
        <strain evidence="7">KCTC 62164</strain>
    </source>
</reference>
<evidence type="ECO:0000313" key="6">
    <source>
        <dbReference type="EMBL" id="MFC3051249.1"/>
    </source>
</evidence>
<dbReference type="RefSeq" id="WP_194211772.1">
    <property type="nucleotide sequence ID" value="NZ_CP061205.1"/>
</dbReference>
<comment type="caution">
    <text evidence="6">The sequence shown here is derived from an EMBL/GenBank/DDBJ whole genome shotgun (WGS) entry which is preliminary data.</text>
</comment>
<keyword evidence="6" id="KW-0966">Cell projection</keyword>